<feature type="domain" description="4Fe-4S ferredoxin-type" evidence="7">
    <location>
        <begin position="351"/>
        <end position="380"/>
    </location>
</feature>
<dbReference type="AlphaFoldDB" id="A0A1F2PIE8"/>
<dbReference type="InterPro" id="IPR017896">
    <property type="entry name" value="4Fe4S_Fe-S-bd"/>
</dbReference>
<dbReference type="GO" id="GO:0016491">
    <property type="term" value="F:oxidoreductase activity"/>
    <property type="evidence" value="ECO:0007669"/>
    <property type="project" value="UniProtKB-KW"/>
</dbReference>
<evidence type="ECO:0000313" key="9">
    <source>
        <dbReference type="Proteomes" id="UP000176244"/>
    </source>
</evidence>
<feature type="domain" description="4Fe-4S ferredoxin-type" evidence="7">
    <location>
        <begin position="316"/>
        <end position="347"/>
    </location>
</feature>
<dbReference type="PANTHER" id="PTHR24960:SF76">
    <property type="entry name" value="4FE-4S FERREDOXIN-TYPE DOMAIN-CONTAINING PROTEIN"/>
    <property type="match status" value="1"/>
</dbReference>
<dbReference type="GO" id="GO:0046872">
    <property type="term" value="F:metal ion binding"/>
    <property type="evidence" value="ECO:0007669"/>
    <property type="project" value="UniProtKB-KW"/>
</dbReference>
<evidence type="ECO:0000256" key="3">
    <source>
        <dbReference type="ARBA" id="ARBA00022485"/>
    </source>
</evidence>
<dbReference type="InterPro" id="IPR050157">
    <property type="entry name" value="PSI_iron-sulfur_center"/>
</dbReference>
<dbReference type="Pfam" id="PF12838">
    <property type="entry name" value="Fer4_7"/>
    <property type="match status" value="1"/>
</dbReference>
<organism evidence="8 9">
    <name type="scientific">Acetobacterium wieringae</name>
    <dbReference type="NCBI Taxonomy" id="52694"/>
    <lineage>
        <taxon>Bacteria</taxon>
        <taxon>Bacillati</taxon>
        <taxon>Bacillota</taxon>
        <taxon>Clostridia</taxon>
        <taxon>Eubacteriales</taxon>
        <taxon>Eubacteriaceae</taxon>
        <taxon>Acetobacterium</taxon>
    </lineage>
</organism>
<evidence type="ECO:0000256" key="4">
    <source>
        <dbReference type="ARBA" id="ARBA00022723"/>
    </source>
</evidence>
<dbReference type="Proteomes" id="UP000176244">
    <property type="component" value="Unassembled WGS sequence"/>
</dbReference>
<evidence type="ECO:0000313" key="8">
    <source>
        <dbReference type="EMBL" id="OFV70714.1"/>
    </source>
</evidence>
<keyword evidence="5" id="KW-0408">Iron</keyword>
<evidence type="ECO:0000256" key="6">
    <source>
        <dbReference type="ARBA" id="ARBA00023014"/>
    </source>
</evidence>
<reference evidence="8 9" key="1">
    <citation type="submission" date="2015-09" db="EMBL/GenBank/DDBJ databases">
        <title>Genome sequence of Acetobacterium wieringae DSM 1911.</title>
        <authorList>
            <person name="Poehlein A."/>
            <person name="Bengelsdorf F.R."/>
            <person name="Schiel-Bengelsdorf B."/>
            <person name="Duerre P."/>
            <person name="Daniel R."/>
        </authorList>
    </citation>
    <scope>NUCLEOTIDE SEQUENCE [LARGE SCALE GENOMIC DNA]</scope>
    <source>
        <strain evidence="8 9">DSM 1911</strain>
    </source>
</reference>
<evidence type="ECO:0000256" key="1">
    <source>
        <dbReference type="ARBA" id="ARBA00003532"/>
    </source>
</evidence>
<proteinExistence type="predicted"/>
<dbReference type="Gene3D" id="3.30.70.20">
    <property type="match status" value="1"/>
</dbReference>
<dbReference type="OrthoDB" id="9807879at2"/>
<evidence type="ECO:0000259" key="7">
    <source>
        <dbReference type="PROSITE" id="PS51379"/>
    </source>
</evidence>
<dbReference type="EMBL" id="LKEU01000029">
    <property type="protein sequence ID" value="OFV70714.1"/>
    <property type="molecule type" value="Genomic_DNA"/>
</dbReference>
<dbReference type="RefSeq" id="WP_070371222.1">
    <property type="nucleotide sequence ID" value="NZ_LKEU01000029.1"/>
</dbReference>
<dbReference type="InterPro" id="IPR017900">
    <property type="entry name" value="4Fe4S_Fe_S_CS"/>
</dbReference>
<keyword evidence="6" id="KW-0411">Iron-sulfur</keyword>
<sequence>MENKKSRVVIMGCESYDNELVYEKLKAAIELLGGIGQFVNEQERILLKPNLLRGKNPDAAITTHPAVFEAMIRLLKEANCNRISFGDSPGFGAPGGAAKESGLAAIAANYEIPLKEFSHGQQMDFLLGIGTKKFEIAQGVLESDAIISLPKMKTHGLTRITGAIKNQFGCVYGLNKGMSHAHYPNVQSFSKMLVDLNRYLIPKLRLFVMDGIVAMEGNGPASGNPVPMKVLLVSDDPVALDATFARMINLDPTYIPTITYGEEMELGYWSEENIEILGEPFEQFYNPEFDVVRIPVSEGEPSTLSVLKPIQDFIIQKPVVDKEKCIGCGICEASCPVEKKAIRIVERKRRKYPLYFYNRCIRCYCCQEMCPVGAISVKTPLLGKMTIYKNN</sequence>
<dbReference type="STRING" id="52694.ACWI_19270"/>
<comment type="caution">
    <text evidence="8">The sequence shown here is derived from an EMBL/GenBank/DDBJ whole genome shotgun (WGS) entry which is preliminary data.</text>
</comment>
<keyword evidence="3" id="KW-0004">4Fe-4S</keyword>
<dbReference type="PANTHER" id="PTHR24960">
    <property type="entry name" value="PHOTOSYSTEM I IRON-SULFUR CENTER-RELATED"/>
    <property type="match status" value="1"/>
</dbReference>
<name>A0A1F2PIE8_9FIRM</name>
<keyword evidence="4" id="KW-0479">Metal-binding</keyword>
<keyword evidence="8" id="KW-0560">Oxidoreductase</keyword>
<dbReference type="PROSITE" id="PS00198">
    <property type="entry name" value="4FE4S_FER_1"/>
    <property type="match status" value="2"/>
</dbReference>
<dbReference type="GO" id="GO:0051539">
    <property type="term" value="F:4 iron, 4 sulfur cluster binding"/>
    <property type="evidence" value="ECO:0007669"/>
    <property type="project" value="UniProtKB-KW"/>
</dbReference>
<accession>A0A1F2PIE8</accession>
<dbReference type="SUPFAM" id="SSF54862">
    <property type="entry name" value="4Fe-4S ferredoxins"/>
    <property type="match status" value="1"/>
</dbReference>
<dbReference type="PROSITE" id="PS51379">
    <property type="entry name" value="4FE4S_FER_2"/>
    <property type="match status" value="2"/>
</dbReference>
<protein>
    <recommendedName>
        <fullName evidence="2">Ferredoxin</fullName>
    </recommendedName>
</protein>
<dbReference type="Pfam" id="PF04015">
    <property type="entry name" value="DUF362"/>
    <property type="match status" value="1"/>
</dbReference>
<evidence type="ECO:0000256" key="5">
    <source>
        <dbReference type="ARBA" id="ARBA00023004"/>
    </source>
</evidence>
<dbReference type="InterPro" id="IPR007160">
    <property type="entry name" value="DUF362"/>
</dbReference>
<gene>
    <name evidence="8" type="primary">nuoI</name>
    <name evidence="8" type="ORF">ACWI_19270</name>
</gene>
<evidence type="ECO:0000256" key="2">
    <source>
        <dbReference type="ARBA" id="ARBA00013529"/>
    </source>
</evidence>
<comment type="function">
    <text evidence="1">Ferredoxins are iron-sulfur proteins that transfer electrons in a wide variety of metabolic reactions.</text>
</comment>